<dbReference type="GO" id="GO:0016787">
    <property type="term" value="F:hydrolase activity"/>
    <property type="evidence" value="ECO:0007669"/>
    <property type="project" value="UniProtKB-KW"/>
</dbReference>
<proteinExistence type="inferred from homology"/>
<dbReference type="PANTHER" id="PTHR42796">
    <property type="entry name" value="FUMARYLACETOACETATE HYDROLASE DOMAIN-CONTAINING PROTEIN 2A-RELATED"/>
    <property type="match status" value="1"/>
</dbReference>
<accession>A0ABD5RM38</accession>
<comment type="caution">
    <text evidence="4">The sequence shown here is derived from an EMBL/GenBank/DDBJ whole genome shotgun (WGS) entry which is preliminary data.</text>
</comment>
<evidence type="ECO:0000256" key="2">
    <source>
        <dbReference type="ARBA" id="ARBA00022723"/>
    </source>
</evidence>
<organism evidence="4 5">
    <name type="scientific">Halomarina salina</name>
    <dbReference type="NCBI Taxonomy" id="1872699"/>
    <lineage>
        <taxon>Archaea</taxon>
        <taxon>Methanobacteriati</taxon>
        <taxon>Methanobacteriota</taxon>
        <taxon>Stenosarchaea group</taxon>
        <taxon>Halobacteria</taxon>
        <taxon>Halobacteriales</taxon>
        <taxon>Natronomonadaceae</taxon>
        <taxon>Halomarina</taxon>
    </lineage>
</organism>
<dbReference type="GO" id="GO:0046872">
    <property type="term" value="F:metal ion binding"/>
    <property type="evidence" value="ECO:0007669"/>
    <property type="project" value="UniProtKB-KW"/>
</dbReference>
<reference evidence="4 5" key="1">
    <citation type="journal article" date="2019" name="Int. J. Syst. Evol. Microbiol.">
        <title>The Global Catalogue of Microorganisms (GCM) 10K type strain sequencing project: providing services to taxonomists for standard genome sequencing and annotation.</title>
        <authorList>
            <consortium name="The Broad Institute Genomics Platform"/>
            <consortium name="The Broad Institute Genome Sequencing Center for Infectious Disease"/>
            <person name="Wu L."/>
            <person name="Ma J."/>
        </authorList>
    </citation>
    <scope>NUCLEOTIDE SEQUENCE [LARGE SCALE GENOMIC DNA]</scope>
    <source>
        <strain evidence="4 5">CGMCC 1.12543</strain>
    </source>
</reference>
<dbReference type="EMBL" id="JBHSQH010000001">
    <property type="protein sequence ID" value="MFC5971667.1"/>
    <property type="molecule type" value="Genomic_DNA"/>
</dbReference>
<keyword evidence="2" id="KW-0479">Metal-binding</keyword>
<evidence type="ECO:0000313" key="4">
    <source>
        <dbReference type="EMBL" id="MFC5971667.1"/>
    </source>
</evidence>
<evidence type="ECO:0000259" key="3">
    <source>
        <dbReference type="Pfam" id="PF01557"/>
    </source>
</evidence>
<keyword evidence="5" id="KW-1185">Reference proteome</keyword>
<dbReference type="SUPFAM" id="SSF56529">
    <property type="entry name" value="FAH"/>
    <property type="match status" value="1"/>
</dbReference>
<dbReference type="Gene3D" id="3.90.850.10">
    <property type="entry name" value="Fumarylacetoacetase-like, C-terminal domain"/>
    <property type="match status" value="1"/>
</dbReference>
<dbReference type="PANTHER" id="PTHR42796:SF7">
    <property type="entry name" value="2-DEHYDRO-3-DEOXY-D-ARABINONATE DEHYDRATASE"/>
    <property type="match status" value="1"/>
</dbReference>
<sequence length="288" mass="31133">MRYYRTRRDGADRLVASDGRTAYDLTAARDGLGSFRDLARVAAVNGESVDDVTARVTDDAPVLDADAVVERAAMPAVPDEVWAAGVTYEVSSDAREEESGRSELYQTVFENERPELFFKATASRTVGPGEAVGVRADSDWDVPEPELAVVLSRGDIVGYTVGNDVSSRDIEGDSPLYLPQAKVYDRCCAIGPAIASPDTVGDPLDLDLSMTIERDGETEFDGETSTSKMVRTPEELVSYLNRHNTVPELAVLLTGTSLVPDEFTLREGDHVAIDLENVGTLENPVVSV</sequence>
<dbReference type="InterPro" id="IPR011234">
    <property type="entry name" value="Fumarylacetoacetase-like_C"/>
</dbReference>
<keyword evidence="4" id="KW-0378">Hydrolase</keyword>
<evidence type="ECO:0000313" key="5">
    <source>
        <dbReference type="Proteomes" id="UP001596099"/>
    </source>
</evidence>
<dbReference type="Pfam" id="PF01557">
    <property type="entry name" value="FAA_hydrolase"/>
    <property type="match status" value="1"/>
</dbReference>
<gene>
    <name evidence="4" type="ORF">ACFPYI_10020</name>
</gene>
<comment type="similarity">
    <text evidence="1">Belongs to the FAH family.</text>
</comment>
<feature type="domain" description="Fumarylacetoacetase-like C-terminal" evidence="3">
    <location>
        <begin position="103"/>
        <end position="286"/>
    </location>
</feature>
<dbReference type="InterPro" id="IPR036663">
    <property type="entry name" value="Fumarylacetoacetase_C_sf"/>
</dbReference>
<name>A0ABD5RM38_9EURY</name>
<evidence type="ECO:0000256" key="1">
    <source>
        <dbReference type="ARBA" id="ARBA00010211"/>
    </source>
</evidence>
<dbReference type="GO" id="GO:0044281">
    <property type="term" value="P:small molecule metabolic process"/>
    <property type="evidence" value="ECO:0007669"/>
    <property type="project" value="UniProtKB-ARBA"/>
</dbReference>
<protein>
    <submittedName>
        <fullName evidence="4">Fumarylacetoacetate hydrolase family protein</fullName>
    </submittedName>
</protein>
<dbReference type="AlphaFoldDB" id="A0ABD5RM38"/>
<dbReference type="Proteomes" id="UP001596099">
    <property type="component" value="Unassembled WGS sequence"/>
</dbReference>
<dbReference type="InterPro" id="IPR051121">
    <property type="entry name" value="FAH"/>
</dbReference>
<dbReference type="RefSeq" id="WP_247414556.1">
    <property type="nucleotide sequence ID" value="NZ_JALLGW010000001.1"/>
</dbReference>